<evidence type="ECO:0000313" key="2">
    <source>
        <dbReference type="EMBL" id="EDL85486.1"/>
    </source>
</evidence>
<feature type="compositionally biased region" description="Low complexity" evidence="1">
    <location>
        <begin position="19"/>
        <end position="31"/>
    </location>
</feature>
<dbReference type="AlphaFoldDB" id="A6K3L4"/>
<accession>A6K3L4</accession>
<evidence type="ECO:0000313" key="3">
    <source>
        <dbReference type="Proteomes" id="UP000234681"/>
    </source>
</evidence>
<feature type="region of interest" description="Disordered" evidence="1">
    <location>
        <begin position="1"/>
        <end position="41"/>
    </location>
</feature>
<reference evidence="2 3" key="1">
    <citation type="submission" date="2005-09" db="EMBL/GenBank/DDBJ databases">
        <authorList>
            <person name="Mural R.J."/>
            <person name="Li P.W."/>
            <person name="Adams M.D."/>
            <person name="Amanatides P.G."/>
            <person name="Baden-Tillson H."/>
            <person name="Barnstead M."/>
            <person name="Chin S.H."/>
            <person name="Dew I."/>
            <person name="Evans C.A."/>
            <person name="Ferriera S."/>
            <person name="Flanigan M."/>
            <person name="Fosler C."/>
            <person name="Glodek A."/>
            <person name="Gu Z."/>
            <person name="Holt R.A."/>
            <person name="Jennings D."/>
            <person name="Kraft C.L."/>
            <person name="Lu F."/>
            <person name="Nguyen T."/>
            <person name="Nusskern D.R."/>
            <person name="Pfannkoch C.M."/>
            <person name="Sitter C."/>
            <person name="Sutton G.G."/>
            <person name="Venter J.C."/>
            <person name="Wang Z."/>
            <person name="Woodage T."/>
            <person name="Zheng X.H."/>
            <person name="Zhong F."/>
        </authorList>
    </citation>
    <scope>NUCLEOTIDE SEQUENCE [LARGE SCALE GENOMIC DNA]</scope>
    <source>
        <strain>BN</strain>
        <strain evidence="3">Sprague-Dawley</strain>
    </source>
</reference>
<sequence length="41" mass="3770">MAENKGGGEAESGGGGSGSAPVTAGAAGPTAQEAYPILTHL</sequence>
<name>A6K3L4_RAT</name>
<gene>
    <name evidence="2" type="ORF">rCG_51712</name>
</gene>
<feature type="compositionally biased region" description="Gly residues" evidence="1">
    <location>
        <begin position="1"/>
        <end position="18"/>
    </location>
</feature>
<dbReference type="Proteomes" id="UP000234681">
    <property type="component" value="Chromosome 2"/>
</dbReference>
<evidence type="ECO:0000256" key="1">
    <source>
        <dbReference type="SAM" id="MobiDB-lite"/>
    </source>
</evidence>
<proteinExistence type="predicted"/>
<dbReference type="EMBL" id="CH474015">
    <property type="protein sequence ID" value="EDL85486.1"/>
    <property type="molecule type" value="Genomic_DNA"/>
</dbReference>
<protein>
    <submittedName>
        <fullName evidence="2">RCG51712</fullName>
    </submittedName>
</protein>
<organism evidence="2 3">
    <name type="scientific">Rattus norvegicus</name>
    <name type="common">Rat</name>
    <dbReference type="NCBI Taxonomy" id="10116"/>
    <lineage>
        <taxon>Eukaryota</taxon>
        <taxon>Metazoa</taxon>
        <taxon>Chordata</taxon>
        <taxon>Craniata</taxon>
        <taxon>Vertebrata</taxon>
        <taxon>Euteleostomi</taxon>
        <taxon>Mammalia</taxon>
        <taxon>Eutheria</taxon>
        <taxon>Euarchontoglires</taxon>
        <taxon>Glires</taxon>
        <taxon>Rodentia</taxon>
        <taxon>Myomorpha</taxon>
        <taxon>Muroidea</taxon>
        <taxon>Muridae</taxon>
        <taxon>Murinae</taxon>
        <taxon>Rattus</taxon>
    </lineage>
</organism>